<dbReference type="EMBL" id="BGZK01001515">
    <property type="protein sequence ID" value="GBP81528.1"/>
    <property type="molecule type" value="Genomic_DNA"/>
</dbReference>
<name>A0A4C1YZM2_EUMVA</name>
<sequence>MLTGEKFHRTESSGVPQLDSKNNLESLDKELAVDFYNTETERNSMMRCVEGCGVNGDVGGRRRRVHRRRRVVYHGVEAAISKRCTRLCGSNRRAAAGSTLPSPRRHRESHAGTCGLRCGGLRRNIRIYTWPAPNRTTDNNVNDEDCEMERAVIFAEPIITREERFLEGDYDYYHGHCSMGLSPTT</sequence>
<feature type="compositionally biased region" description="Basic and acidic residues" evidence="1">
    <location>
        <begin position="1"/>
        <end position="11"/>
    </location>
</feature>
<proteinExistence type="predicted"/>
<reference evidence="2 3" key="1">
    <citation type="journal article" date="2019" name="Commun. Biol.">
        <title>The bagworm genome reveals a unique fibroin gene that provides high tensile strength.</title>
        <authorList>
            <person name="Kono N."/>
            <person name="Nakamura H."/>
            <person name="Ohtoshi R."/>
            <person name="Tomita M."/>
            <person name="Numata K."/>
            <person name="Arakawa K."/>
        </authorList>
    </citation>
    <scope>NUCLEOTIDE SEQUENCE [LARGE SCALE GENOMIC DNA]</scope>
</reference>
<comment type="caution">
    <text evidence="2">The sequence shown here is derived from an EMBL/GenBank/DDBJ whole genome shotgun (WGS) entry which is preliminary data.</text>
</comment>
<feature type="compositionally biased region" description="Polar residues" evidence="1">
    <location>
        <begin position="12"/>
        <end position="22"/>
    </location>
</feature>
<evidence type="ECO:0000313" key="3">
    <source>
        <dbReference type="Proteomes" id="UP000299102"/>
    </source>
</evidence>
<gene>
    <name evidence="2" type="ORF">EVAR_63044_1</name>
</gene>
<feature type="region of interest" description="Disordered" evidence="1">
    <location>
        <begin position="1"/>
        <end position="22"/>
    </location>
</feature>
<protein>
    <submittedName>
        <fullName evidence="2">Uncharacterized protein</fullName>
    </submittedName>
</protein>
<keyword evidence="3" id="KW-1185">Reference proteome</keyword>
<dbReference type="Proteomes" id="UP000299102">
    <property type="component" value="Unassembled WGS sequence"/>
</dbReference>
<organism evidence="2 3">
    <name type="scientific">Eumeta variegata</name>
    <name type="common">Bagworm moth</name>
    <name type="synonym">Eumeta japonica</name>
    <dbReference type="NCBI Taxonomy" id="151549"/>
    <lineage>
        <taxon>Eukaryota</taxon>
        <taxon>Metazoa</taxon>
        <taxon>Ecdysozoa</taxon>
        <taxon>Arthropoda</taxon>
        <taxon>Hexapoda</taxon>
        <taxon>Insecta</taxon>
        <taxon>Pterygota</taxon>
        <taxon>Neoptera</taxon>
        <taxon>Endopterygota</taxon>
        <taxon>Lepidoptera</taxon>
        <taxon>Glossata</taxon>
        <taxon>Ditrysia</taxon>
        <taxon>Tineoidea</taxon>
        <taxon>Psychidae</taxon>
        <taxon>Oiketicinae</taxon>
        <taxon>Eumeta</taxon>
    </lineage>
</organism>
<dbReference type="AlphaFoldDB" id="A0A4C1YZM2"/>
<evidence type="ECO:0000313" key="2">
    <source>
        <dbReference type="EMBL" id="GBP81528.1"/>
    </source>
</evidence>
<evidence type="ECO:0000256" key="1">
    <source>
        <dbReference type="SAM" id="MobiDB-lite"/>
    </source>
</evidence>
<accession>A0A4C1YZM2</accession>